<reference evidence="3" key="2">
    <citation type="submission" date="2020-11" db="EMBL/GenBank/DDBJ databases">
        <authorList>
            <person name="McCartney M.A."/>
            <person name="Auch B."/>
            <person name="Kono T."/>
            <person name="Mallez S."/>
            <person name="Becker A."/>
            <person name="Gohl D.M."/>
            <person name="Silverstein K.A.T."/>
            <person name="Koren S."/>
            <person name="Bechman K.B."/>
            <person name="Herman A."/>
            <person name="Abrahante J.E."/>
            <person name="Garbe J."/>
        </authorList>
    </citation>
    <scope>NUCLEOTIDE SEQUENCE</scope>
    <source>
        <strain evidence="3">Duluth1</strain>
        <tissue evidence="3">Whole animal</tissue>
    </source>
</reference>
<sequence length="369" mass="41727">MTKKGQSKQDQDQPKKGQNKGGKKRTKQEASPNSESDQPEKWQVMAESSPTAAEMQPCTVAAAPYVVPPVTQSYNGQYYAPHLQFMTPHRQPIPTNVSNQVRTENQYYLPSPPPPPPTTPPPWAAEIMQDIKSIKLSVSKLDKLEKLVDKINARVEKLENDSKAKDVKMSDFENAVQFASSEIEDTKNKIKETSSEIKVITNQYSDIKTALSDIKTKTDELEAKTNDLESRSMRETLLFYGLSESEQENCQQKVIQVISERLQLTDDIVLDRAHRLGKPTHGKSRPIVAKFHYYSQRELVRTTATSKYDVLRNAGLGIGIQQTKAVLNKRRQLNDVFNREKSAGKQVTWAGSRLMVRNNSSDQFREVTC</sequence>
<organism evidence="3 4">
    <name type="scientific">Dreissena polymorpha</name>
    <name type="common">Zebra mussel</name>
    <name type="synonym">Mytilus polymorpha</name>
    <dbReference type="NCBI Taxonomy" id="45954"/>
    <lineage>
        <taxon>Eukaryota</taxon>
        <taxon>Metazoa</taxon>
        <taxon>Spiralia</taxon>
        <taxon>Lophotrochozoa</taxon>
        <taxon>Mollusca</taxon>
        <taxon>Bivalvia</taxon>
        <taxon>Autobranchia</taxon>
        <taxon>Heteroconchia</taxon>
        <taxon>Euheterodonta</taxon>
        <taxon>Imparidentia</taxon>
        <taxon>Neoheterodontei</taxon>
        <taxon>Myida</taxon>
        <taxon>Dreissenoidea</taxon>
        <taxon>Dreissenidae</taxon>
        <taxon>Dreissena</taxon>
    </lineage>
</organism>
<feature type="coiled-coil region" evidence="1">
    <location>
        <begin position="141"/>
        <end position="231"/>
    </location>
</feature>
<proteinExistence type="predicted"/>
<dbReference type="PANTHER" id="PTHR11505">
    <property type="entry name" value="L1 TRANSPOSABLE ELEMENT-RELATED"/>
    <property type="match status" value="1"/>
</dbReference>
<dbReference type="InterPro" id="IPR004244">
    <property type="entry name" value="Transposase_22"/>
</dbReference>
<dbReference type="Gene3D" id="1.20.5.170">
    <property type="match status" value="1"/>
</dbReference>
<dbReference type="EMBL" id="JAIWYP010000012">
    <property type="protein sequence ID" value="KAH3730447.1"/>
    <property type="molecule type" value="Genomic_DNA"/>
</dbReference>
<gene>
    <name evidence="3" type="ORF">DPMN_056435</name>
</gene>
<dbReference type="Gene3D" id="3.30.70.1820">
    <property type="entry name" value="L1 transposable element, RRM domain"/>
    <property type="match status" value="1"/>
</dbReference>
<protein>
    <submittedName>
        <fullName evidence="3">Uncharacterized protein</fullName>
    </submittedName>
</protein>
<dbReference type="SUPFAM" id="SSF57997">
    <property type="entry name" value="Tropomyosin"/>
    <property type="match status" value="1"/>
</dbReference>
<keyword evidence="4" id="KW-1185">Reference proteome</keyword>
<accession>A0A9D4CTM5</accession>
<keyword evidence="1" id="KW-0175">Coiled coil</keyword>
<evidence type="ECO:0000313" key="4">
    <source>
        <dbReference type="Proteomes" id="UP000828390"/>
    </source>
</evidence>
<dbReference type="Proteomes" id="UP000828390">
    <property type="component" value="Unassembled WGS sequence"/>
</dbReference>
<feature type="region of interest" description="Disordered" evidence="2">
    <location>
        <begin position="1"/>
        <end position="51"/>
    </location>
</feature>
<name>A0A9D4CTM5_DREPO</name>
<comment type="caution">
    <text evidence="3">The sequence shown here is derived from an EMBL/GenBank/DDBJ whole genome shotgun (WGS) entry which is preliminary data.</text>
</comment>
<dbReference type="AlphaFoldDB" id="A0A9D4CTM5"/>
<evidence type="ECO:0000256" key="2">
    <source>
        <dbReference type="SAM" id="MobiDB-lite"/>
    </source>
</evidence>
<evidence type="ECO:0000313" key="3">
    <source>
        <dbReference type="EMBL" id="KAH3730447.1"/>
    </source>
</evidence>
<evidence type="ECO:0000256" key="1">
    <source>
        <dbReference type="SAM" id="Coils"/>
    </source>
</evidence>
<reference evidence="3" key="1">
    <citation type="journal article" date="2019" name="bioRxiv">
        <title>The Genome of the Zebra Mussel, Dreissena polymorpha: A Resource for Invasive Species Research.</title>
        <authorList>
            <person name="McCartney M.A."/>
            <person name="Auch B."/>
            <person name="Kono T."/>
            <person name="Mallez S."/>
            <person name="Zhang Y."/>
            <person name="Obille A."/>
            <person name="Becker A."/>
            <person name="Abrahante J.E."/>
            <person name="Garbe J."/>
            <person name="Badalamenti J.P."/>
            <person name="Herman A."/>
            <person name="Mangelson H."/>
            <person name="Liachko I."/>
            <person name="Sullivan S."/>
            <person name="Sone E.D."/>
            <person name="Koren S."/>
            <person name="Silverstein K.A.T."/>
            <person name="Beckman K.B."/>
            <person name="Gohl D.M."/>
        </authorList>
    </citation>
    <scope>NUCLEOTIDE SEQUENCE</scope>
    <source>
        <strain evidence="3">Duluth1</strain>
        <tissue evidence="3">Whole animal</tissue>
    </source>
</reference>
<feature type="compositionally biased region" description="Basic residues" evidence="2">
    <location>
        <begin position="17"/>
        <end position="26"/>
    </location>
</feature>